<sequence>MLSHIFIVAVALGGTWAQRQETCDDGLYATCQSNLNTALNININQPWHEPSRYRDAVEAFYRSGFNGTRNVCKAFREFKTCLGFNYHACTAAAHFILASAGVDEGYIFASIFNEMHYICGAGLQIAALNDKCFQDTWTNYGSSIRACRQAWESHVRVNPDDACFQGNNLLKCNEDYFGMQCGKQNQAALFWSCEYARVQMFTRFPQCSLSCSMPIVGGI</sequence>
<evidence type="ECO:0000256" key="1">
    <source>
        <dbReference type="SAM" id="SignalP"/>
    </source>
</evidence>
<name>A0AA36DA38_9BILA</name>
<protein>
    <submittedName>
        <fullName evidence="2">Uncharacterized protein</fullName>
    </submittedName>
</protein>
<dbReference type="EMBL" id="CATQJA010002665">
    <property type="protein sequence ID" value="CAJ0583561.1"/>
    <property type="molecule type" value="Genomic_DNA"/>
</dbReference>
<organism evidence="2 3">
    <name type="scientific">Mesorhabditis spiculigera</name>
    <dbReference type="NCBI Taxonomy" id="96644"/>
    <lineage>
        <taxon>Eukaryota</taxon>
        <taxon>Metazoa</taxon>
        <taxon>Ecdysozoa</taxon>
        <taxon>Nematoda</taxon>
        <taxon>Chromadorea</taxon>
        <taxon>Rhabditida</taxon>
        <taxon>Rhabditina</taxon>
        <taxon>Rhabditomorpha</taxon>
        <taxon>Rhabditoidea</taxon>
        <taxon>Rhabditidae</taxon>
        <taxon>Mesorhabditinae</taxon>
        <taxon>Mesorhabditis</taxon>
    </lineage>
</organism>
<keyword evidence="1" id="KW-0732">Signal</keyword>
<evidence type="ECO:0000313" key="3">
    <source>
        <dbReference type="Proteomes" id="UP001177023"/>
    </source>
</evidence>
<feature type="chain" id="PRO_5041323830" evidence="1">
    <location>
        <begin position="18"/>
        <end position="219"/>
    </location>
</feature>
<feature type="non-terminal residue" evidence="2">
    <location>
        <position position="219"/>
    </location>
</feature>
<dbReference type="PANTHER" id="PTHR34311:SF10">
    <property type="entry name" value="NEMATODE SPECIFIC PEPTIDE FAMILY-RELATED"/>
    <property type="match status" value="1"/>
</dbReference>
<reference evidence="2" key="1">
    <citation type="submission" date="2023-06" db="EMBL/GenBank/DDBJ databases">
        <authorList>
            <person name="Delattre M."/>
        </authorList>
    </citation>
    <scope>NUCLEOTIDE SEQUENCE</scope>
    <source>
        <strain evidence="2">AF72</strain>
    </source>
</reference>
<dbReference type="PANTHER" id="PTHR34311">
    <property type="entry name" value="PROTEIN CBG21698-RELATED"/>
    <property type="match status" value="1"/>
</dbReference>
<comment type="caution">
    <text evidence="2">The sequence shown here is derived from an EMBL/GenBank/DDBJ whole genome shotgun (WGS) entry which is preliminary data.</text>
</comment>
<dbReference type="Proteomes" id="UP001177023">
    <property type="component" value="Unassembled WGS sequence"/>
</dbReference>
<gene>
    <name evidence="2" type="ORF">MSPICULIGERA_LOCUS21634</name>
</gene>
<evidence type="ECO:0000313" key="2">
    <source>
        <dbReference type="EMBL" id="CAJ0583561.1"/>
    </source>
</evidence>
<accession>A0AA36DA38</accession>
<proteinExistence type="predicted"/>
<feature type="signal peptide" evidence="1">
    <location>
        <begin position="1"/>
        <end position="17"/>
    </location>
</feature>
<keyword evidence="3" id="KW-1185">Reference proteome</keyword>
<dbReference type="AlphaFoldDB" id="A0AA36DA38"/>